<name>A0A9N9T078_DIABA</name>
<accession>A0A9N9T078</accession>
<evidence type="ECO:0000313" key="2">
    <source>
        <dbReference type="EMBL" id="CAG9832975.1"/>
    </source>
</evidence>
<keyword evidence="3" id="KW-1185">Reference proteome</keyword>
<reference evidence="2" key="1">
    <citation type="submission" date="2022-01" db="EMBL/GenBank/DDBJ databases">
        <authorList>
            <person name="King R."/>
        </authorList>
    </citation>
    <scope>NUCLEOTIDE SEQUENCE</scope>
</reference>
<keyword evidence="1" id="KW-0732">Signal</keyword>
<evidence type="ECO:0000313" key="3">
    <source>
        <dbReference type="Proteomes" id="UP001153709"/>
    </source>
</evidence>
<sequence length="272" mass="30081">MNIKLLTLLLVTVGSAYGGLLFGKGSIIGTVGDALGINNLVSVNADAEANLLGNKVGIDGAVGIGKEGIGAHVSGDADILGQKLNIHGDLLDGHAIDQHQHEVYRDSRGRQYTLQREYVGSKSVLARKYLDNGQIYVEGKDDDDEIQHRQEQPNSGNYWDDRTNQIVFYDPSKITSSSNNVNVIYDPSSNGNIVIRDPGSLSNTNVIYVRDSNGNIVAVPNGNTGNIIIRDNGQDQQDYQQWLWRQQQQQLLNQLQQQQQQQQQWTIQRVSK</sequence>
<feature type="chain" id="PRO_5040436599" description="Curlin associated repeat-containing protein" evidence="1">
    <location>
        <begin position="19"/>
        <end position="272"/>
    </location>
</feature>
<feature type="signal peptide" evidence="1">
    <location>
        <begin position="1"/>
        <end position="18"/>
    </location>
</feature>
<dbReference type="EMBL" id="OU898279">
    <property type="protein sequence ID" value="CAG9832975.1"/>
    <property type="molecule type" value="Genomic_DNA"/>
</dbReference>
<evidence type="ECO:0008006" key="4">
    <source>
        <dbReference type="Google" id="ProtNLM"/>
    </source>
</evidence>
<dbReference type="AlphaFoldDB" id="A0A9N9T078"/>
<dbReference type="Proteomes" id="UP001153709">
    <property type="component" value="Chromosome 4"/>
</dbReference>
<evidence type="ECO:0000256" key="1">
    <source>
        <dbReference type="SAM" id="SignalP"/>
    </source>
</evidence>
<proteinExistence type="predicted"/>
<protein>
    <recommendedName>
        <fullName evidence="4">Curlin associated repeat-containing protein</fullName>
    </recommendedName>
</protein>
<dbReference type="OrthoDB" id="6789751at2759"/>
<organism evidence="2 3">
    <name type="scientific">Diabrotica balteata</name>
    <name type="common">Banded cucumber beetle</name>
    <dbReference type="NCBI Taxonomy" id="107213"/>
    <lineage>
        <taxon>Eukaryota</taxon>
        <taxon>Metazoa</taxon>
        <taxon>Ecdysozoa</taxon>
        <taxon>Arthropoda</taxon>
        <taxon>Hexapoda</taxon>
        <taxon>Insecta</taxon>
        <taxon>Pterygota</taxon>
        <taxon>Neoptera</taxon>
        <taxon>Endopterygota</taxon>
        <taxon>Coleoptera</taxon>
        <taxon>Polyphaga</taxon>
        <taxon>Cucujiformia</taxon>
        <taxon>Chrysomeloidea</taxon>
        <taxon>Chrysomelidae</taxon>
        <taxon>Galerucinae</taxon>
        <taxon>Diabroticina</taxon>
        <taxon>Diabroticites</taxon>
        <taxon>Diabrotica</taxon>
    </lineage>
</organism>
<gene>
    <name evidence="2" type="ORF">DIABBA_LOCUS6411</name>
</gene>